<reference evidence="9 10" key="1">
    <citation type="submission" date="2021-06" db="EMBL/GenBank/DDBJ databases">
        <title>Chromosome-level genome assembly of the red-tail catfish (Hemibagrus wyckioides).</title>
        <authorList>
            <person name="Shao F."/>
        </authorList>
    </citation>
    <scope>NUCLEOTIDE SEQUENCE [LARGE SCALE GENOMIC DNA]</scope>
    <source>
        <strain evidence="9">EC202008001</strain>
        <tissue evidence="9">Blood</tissue>
    </source>
</reference>
<dbReference type="OrthoDB" id="5950623at2759"/>
<organism evidence="9 10">
    <name type="scientific">Hemibagrus wyckioides</name>
    <dbReference type="NCBI Taxonomy" id="337641"/>
    <lineage>
        <taxon>Eukaryota</taxon>
        <taxon>Metazoa</taxon>
        <taxon>Chordata</taxon>
        <taxon>Craniata</taxon>
        <taxon>Vertebrata</taxon>
        <taxon>Euteleostomi</taxon>
        <taxon>Actinopterygii</taxon>
        <taxon>Neopterygii</taxon>
        <taxon>Teleostei</taxon>
        <taxon>Ostariophysi</taxon>
        <taxon>Siluriformes</taxon>
        <taxon>Bagridae</taxon>
        <taxon>Hemibagrus</taxon>
    </lineage>
</organism>
<dbReference type="GO" id="GO:0051726">
    <property type="term" value="P:regulation of cell cycle"/>
    <property type="evidence" value="ECO:0007669"/>
    <property type="project" value="InterPro"/>
</dbReference>
<evidence type="ECO:0000256" key="1">
    <source>
        <dbReference type="ARBA" id="ARBA00004236"/>
    </source>
</evidence>
<sequence length="356" mass="38883">MARLARSAQGAGSYPWPLACALLFFGTCVCAGPSQSRSRGRLVCWQAIMNCQAEPECHYAYGQYVRACDPVLSGRRRSCPSHCIASLVQLNQTKSGPALEDCSCADDHLCRDTKRAIEPCLPRTSSMGCTEARRQCERDGPCRSAMGDYLQHCGKLFSGATCTNACRGVIAHMRRLPKAQLLDTCVCDGAERTICEYVKVSMHTLCFGMPPVVDNDGSGTDYYDDDEEDDGEDGKEDGPSSAGTRVQYLRALAVLAPVLGTDSEPDSRMPFHHGKSEKRANERCDYRSKNPQRGQPWRPNSAGTSAGCDTVPFSWTVTVLLNSHQVTSRKVPLSCQFHREGASSEVTVKLSRCACV</sequence>
<protein>
    <recommendedName>
        <fullName evidence="8">GDNF/GAS1 domain-containing protein</fullName>
    </recommendedName>
</protein>
<accession>A0A9D3NC30</accession>
<feature type="region of interest" description="Disordered" evidence="6">
    <location>
        <begin position="217"/>
        <end position="243"/>
    </location>
</feature>
<evidence type="ECO:0000313" key="10">
    <source>
        <dbReference type="Proteomes" id="UP000824219"/>
    </source>
</evidence>
<evidence type="ECO:0000256" key="2">
    <source>
        <dbReference type="ARBA" id="ARBA00022475"/>
    </source>
</evidence>
<dbReference type="PANTHER" id="PTHR16840">
    <property type="entry name" value="GROWTH ARREST-SPECIFIC PROTEIN 1"/>
    <property type="match status" value="1"/>
</dbReference>
<evidence type="ECO:0000256" key="3">
    <source>
        <dbReference type="ARBA" id="ARBA00022729"/>
    </source>
</evidence>
<name>A0A9D3NC30_9TELE</name>
<comment type="caution">
    <text evidence="9">The sequence shown here is derived from an EMBL/GenBank/DDBJ whole genome shotgun (WGS) entry which is preliminary data.</text>
</comment>
<keyword evidence="5" id="KW-0325">Glycoprotein</keyword>
<proteinExistence type="predicted"/>
<evidence type="ECO:0000256" key="6">
    <source>
        <dbReference type="SAM" id="MobiDB-lite"/>
    </source>
</evidence>
<dbReference type="AlphaFoldDB" id="A0A9D3NC30"/>
<comment type="subcellular location">
    <subcellularLocation>
        <location evidence="1">Cell membrane</location>
    </subcellularLocation>
</comment>
<evidence type="ECO:0000313" key="9">
    <source>
        <dbReference type="EMBL" id="KAG7318330.1"/>
    </source>
</evidence>
<dbReference type="SMART" id="SM00907">
    <property type="entry name" value="GDNF"/>
    <property type="match status" value="2"/>
</dbReference>
<dbReference type="Pfam" id="PF02351">
    <property type="entry name" value="GDNF"/>
    <property type="match status" value="1"/>
</dbReference>
<evidence type="ECO:0000256" key="7">
    <source>
        <dbReference type="SAM" id="SignalP"/>
    </source>
</evidence>
<feature type="signal peptide" evidence="7">
    <location>
        <begin position="1"/>
        <end position="31"/>
    </location>
</feature>
<dbReference type="GO" id="GO:0005886">
    <property type="term" value="C:plasma membrane"/>
    <property type="evidence" value="ECO:0007669"/>
    <property type="project" value="UniProtKB-SubCell"/>
</dbReference>
<evidence type="ECO:0000259" key="8">
    <source>
        <dbReference type="SMART" id="SM00907"/>
    </source>
</evidence>
<dbReference type="PANTHER" id="PTHR16840:SF9">
    <property type="entry name" value="GAS1A PROTEIN"/>
    <property type="match status" value="1"/>
</dbReference>
<feature type="domain" description="GDNF/GAS1" evidence="8">
    <location>
        <begin position="44"/>
        <end position="120"/>
    </location>
</feature>
<keyword evidence="3 7" id="KW-0732">Signal</keyword>
<evidence type="ECO:0000256" key="5">
    <source>
        <dbReference type="ARBA" id="ARBA00023180"/>
    </source>
</evidence>
<feature type="compositionally biased region" description="Acidic residues" evidence="6">
    <location>
        <begin position="222"/>
        <end position="235"/>
    </location>
</feature>
<evidence type="ECO:0000256" key="4">
    <source>
        <dbReference type="ARBA" id="ARBA00023136"/>
    </source>
</evidence>
<dbReference type="EMBL" id="JAHKSW010000022">
    <property type="protein sequence ID" value="KAG7318330.1"/>
    <property type="molecule type" value="Genomic_DNA"/>
</dbReference>
<feature type="region of interest" description="Disordered" evidence="6">
    <location>
        <begin position="260"/>
        <end position="303"/>
    </location>
</feature>
<gene>
    <name evidence="9" type="ORF">KOW79_018085</name>
</gene>
<dbReference type="Proteomes" id="UP000824219">
    <property type="component" value="Linkage Group LG22"/>
</dbReference>
<feature type="compositionally biased region" description="Basic and acidic residues" evidence="6">
    <location>
        <begin position="277"/>
        <end position="288"/>
    </location>
</feature>
<dbReference type="InterPro" id="IPR016017">
    <property type="entry name" value="GDNF/GAS1"/>
</dbReference>
<keyword evidence="2" id="KW-1003">Cell membrane</keyword>
<dbReference type="InterPro" id="IPR039596">
    <property type="entry name" value="GAS1"/>
</dbReference>
<keyword evidence="4" id="KW-0472">Membrane</keyword>
<feature type="chain" id="PRO_5038932139" description="GDNF/GAS1 domain-containing protein" evidence="7">
    <location>
        <begin position="32"/>
        <end position="356"/>
    </location>
</feature>
<feature type="domain" description="GDNF/GAS1" evidence="8">
    <location>
        <begin position="129"/>
        <end position="206"/>
    </location>
</feature>
<keyword evidence="10" id="KW-1185">Reference proteome</keyword>